<accession>A0A6N6VIX3</accession>
<evidence type="ECO:0000256" key="4">
    <source>
        <dbReference type="PROSITE-ProRule" id="PRU01161"/>
    </source>
</evidence>
<evidence type="ECO:0000259" key="5">
    <source>
        <dbReference type="PROSITE" id="PS51635"/>
    </source>
</evidence>
<protein>
    <recommendedName>
        <fullName evidence="5">PNPLA domain-containing protein</fullName>
    </recommendedName>
</protein>
<dbReference type="GO" id="GO:0016787">
    <property type="term" value="F:hydrolase activity"/>
    <property type="evidence" value="ECO:0007669"/>
    <property type="project" value="UniProtKB-UniRule"/>
</dbReference>
<feature type="short sequence motif" description="GXSXG" evidence="4">
    <location>
        <begin position="44"/>
        <end position="48"/>
    </location>
</feature>
<dbReference type="PANTHER" id="PTHR14226">
    <property type="entry name" value="NEUROPATHY TARGET ESTERASE/SWISS CHEESE D.MELANOGASTER"/>
    <property type="match status" value="1"/>
</dbReference>
<dbReference type="InterPro" id="IPR050301">
    <property type="entry name" value="NTE"/>
</dbReference>
<comment type="caution">
    <text evidence="6">The sequence shown here is derived from an EMBL/GenBank/DDBJ whole genome shotgun (WGS) entry which is preliminary data.</text>
</comment>
<dbReference type="AlphaFoldDB" id="A0A6N6VIX3"/>
<keyword evidence="3 4" id="KW-0443">Lipid metabolism</keyword>
<organism evidence="6 7">
    <name type="scientific">Parvibaculum sedimenti</name>
    <dbReference type="NCBI Taxonomy" id="2608632"/>
    <lineage>
        <taxon>Bacteria</taxon>
        <taxon>Pseudomonadati</taxon>
        <taxon>Pseudomonadota</taxon>
        <taxon>Alphaproteobacteria</taxon>
        <taxon>Hyphomicrobiales</taxon>
        <taxon>Parvibaculaceae</taxon>
        <taxon>Parvibaculum</taxon>
    </lineage>
</organism>
<dbReference type="Proteomes" id="UP000468901">
    <property type="component" value="Unassembled WGS sequence"/>
</dbReference>
<reference evidence="6 7" key="1">
    <citation type="submission" date="2019-09" db="EMBL/GenBank/DDBJ databases">
        <title>Parvibaculum sedimenti sp. nov., isolated from sediment.</title>
        <authorList>
            <person name="Wang Y."/>
        </authorList>
    </citation>
    <scope>NUCLEOTIDE SEQUENCE [LARGE SCALE GENOMIC DNA]</scope>
    <source>
        <strain evidence="6 7">HXT-9</strain>
    </source>
</reference>
<evidence type="ECO:0000256" key="3">
    <source>
        <dbReference type="ARBA" id="ARBA00023098"/>
    </source>
</evidence>
<comment type="caution">
    <text evidence="4">Lacks conserved residue(s) required for the propagation of feature annotation.</text>
</comment>
<feature type="short sequence motif" description="DGA/G" evidence="4">
    <location>
        <begin position="160"/>
        <end position="162"/>
    </location>
</feature>
<feature type="active site" description="Nucleophile" evidence="4">
    <location>
        <position position="46"/>
    </location>
</feature>
<keyword evidence="7" id="KW-1185">Reference proteome</keyword>
<feature type="domain" description="PNPLA" evidence="5">
    <location>
        <begin position="13"/>
        <end position="173"/>
    </location>
</feature>
<evidence type="ECO:0000313" key="6">
    <source>
        <dbReference type="EMBL" id="KAB7739218.1"/>
    </source>
</evidence>
<name>A0A6N6VIX3_9HYPH</name>
<keyword evidence="2 4" id="KW-0442">Lipid degradation</keyword>
<proteinExistence type="predicted"/>
<dbReference type="PANTHER" id="PTHR14226:SF76">
    <property type="entry name" value="NTE FAMILY PROTEIN RSSA"/>
    <property type="match status" value="1"/>
</dbReference>
<evidence type="ECO:0000313" key="7">
    <source>
        <dbReference type="Proteomes" id="UP000468901"/>
    </source>
</evidence>
<dbReference type="Pfam" id="PF01734">
    <property type="entry name" value="Patatin"/>
    <property type="match status" value="1"/>
</dbReference>
<dbReference type="Gene3D" id="3.40.1090.10">
    <property type="entry name" value="Cytosolic phospholipase A2 catalytic domain"/>
    <property type="match status" value="2"/>
</dbReference>
<dbReference type="PROSITE" id="PS51635">
    <property type="entry name" value="PNPLA"/>
    <property type="match status" value="1"/>
</dbReference>
<dbReference type="SUPFAM" id="SSF52151">
    <property type="entry name" value="FabD/lysophospholipase-like"/>
    <property type="match status" value="1"/>
</dbReference>
<feature type="active site" description="Proton acceptor" evidence="4">
    <location>
        <position position="160"/>
    </location>
</feature>
<dbReference type="RefSeq" id="WP_152216890.1">
    <property type="nucleotide sequence ID" value="NZ_WESC01000012.1"/>
</dbReference>
<evidence type="ECO:0000256" key="1">
    <source>
        <dbReference type="ARBA" id="ARBA00022801"/>
    </source>
</evidence>
<dbReference type="InterPro" id="IPR002641">
    <property type="entry name" value="PNPLA_dom"/>
</dbReference>
<dbReference type="InterPro" id="IPR016035">
    <property type="entry name" value="Acyl_Trfase/lysoPLipase"/>
</dbReference>
<dbReference type="GO" id="GO:0016042">
    <property type="term" value="P:lipid catabolic process"/>
    <property type="evidence" value="ECO:0007669"/>
    <property type="project" value="UniProtKB-UniRule"/>
</dbReference>
<evidence type="ECO:0000256" key="2">
    <source>
        <dbReference type="ARBA" id="ARBA00022963"/>
    </source>
</evidence>
<keyword evidence="1 4" id="KW-0378">Hydrolase</keyword>
<sequence>MKQHRMIRPKIGIALGSGVARGWAHIGVLRALDRAGIAPDIVSGTSIGSLVGGCYLAGKLDPLEEFARSLTRRRLLGLVDFRFRSSGLIGDSKLEAVMREHLGDTRIDQLDRTFVAVATELATGHELWLREGNLVQAIRASYALPGVFAPVPIDNRWLIDGAIVNPVPVSVTRALGARLVIAVNLNTDPFDPATRRHWEQGHNPFYVHTPPPEPYGLADEIDEIVEEAEAEAALEAGDADSKLVAGIRGTLARLRGKVPTPERELVKRAMGSKHRGPGFASVMLASLNIIQDRLARARLASDPPDIVIAPKIGHLTLLEFDKADELIRLGEEAAEEALPLIREMSELLR</sequence>
<gene>
    <name evidence="6" type="ORF">F2P47_13445</name>
</gene>
<dbReference type="EMBL" id="WESC01000012">
    <property type="protein sequence ID" value="KAB7739218.1"/>
    <property type="molecule type" value="Genomic_DNA"/>
</dbReference>